<reference evidence="3" key="1">
    <citation type="submission" date="2016-11" db="EMBL/GenBank/DDBJ databases">
        <authorList>
            <person name="Varghese N."/>
            <person name="Submissions S."/>
        </authorList>
    </citation>
    <scope>NUCLEOTIDE SEQUENCE [LARGE SCALE GENOMIC DNA]</scope>
    <source>
        <strain evidence="3">ALO Sharm</strain>
    </source>
</reference>
<proteinExistence type="predicted"/>
<evidence type="ECO:0000259" key="1">
    <source>
        <dbReference type="Pfam" id="PF00857"/>
    </source>
</evidence>
<dbReference type="Proteomes" id="UP000184248">
    <property type="component" value="Unassembled WGS sequence"/>
</dbReference>
<dbReference type="AlphaFoldDB" id="A0A1M6VPK4"/>
<dbReference type="InterPro" id="IPR036380">
    <property type="entry name" value="Isochorismatase-like_sf"/>
</dbReference>
<dbReference type="PANTHER" id="PTHR14119:SF3">
    <property type="entry name" value="ISOCHORISMATASE DOMAIN-CONTAINING PROTEIN 2"/>
    <property type="match status" value="1"/>
</dbReference>
<organism evidence="2 3">
    <name type="scientific">Halomonas caseinilytica</name>
    <dbReference type="NCBI Taxonomy" id="438744"/>
    <lineage>
        <taxon>Bacteria</taxon>
        <taxon>Pseudomonadati</taxon>
        <taxon>Pseudomonadota</taxon>
        <taxon>Gammaproteobacteria</taxon>
        <taxon>Oceanospirillales</taxon>
        <taxon>Halomonadaceae</taxon>
        <taxon>Halomonas</taxon>
    </lineage>
</organism>
<protein>
    <submittedName>
        <fullName evidence="2">Nicotinamidase-related amidase</fullName>
    </submittedName>
</protein>
<dbReference type="Gene3D" id="3.40.50.850">
    <property type="entry name" value="Isochorismatase-like"/>
    <property type="match status" value="1"/>
</dbReference>
<dbReference type="EMBL" id="FRAL01000005">
    <property type="protein sequence ID" value="SHK83166.1"/>
    <property type="molecule type" value="Genomic_DNA"/>
</dbReference>
<evidence type="ECO:0000313" key="3">
    <source>
        <dbReference type="Proteomes" id="UP000184248"/>
    </source>
</evidence>
<dbReference type="RefSeq" id="WP_064700840.1">
    <property type="nucleotide sequence ID" value="NZ_BDEO01000017.1"/>
</dbReference>
<dbReference type="Pfam" id="PF00857">
    <property type="entry name" value="Isochorismatase"/>
    <property type="match status" value="1"/>
</dbReference>
<gene>
    <name evidence="2" type="ORF">SAMN05192556_105262</name>
</gene>
<name>A0A1M6VPK4_9GAMM</name>
<dbReference type="InterPro" id="IPR000868">
    <property type="entry name" value="Isochorismatase-like_dom"/>
</dbReference>
<dbReference type="OrthoDB" id="9796958at2"/>
<keyword evidence="3" id="KW-1185">Reference proteome</keyword>
<sequence length="191" mass="21317">MRMQRDTSLLLIVDLQVGLMPVLEAGEQAVEEASWMGGVAEALGVPVWLTEQYPEGLGESVPSLVSSLARPRTWRKTHFDAHTESGFARALADTGRRQIVLCGAEAHICVLQTGLSLLAAGYHVAWLTEAMSSRRLEEATLARRRIERAGAQAVSADMVAYEWLERCDDARFKDIHRRFLKERASRPLRFA</sequence>
<dbReference type="InterPro" id="IPR050993">
    <property type="entry name" value="Isochorismatase_domain"/>
</dbReference>
<feature type="domain" description="Isochorismatase-like" evidence="1">
    <location>
        <begin position="8"/>
        <end position="156"/>
    </location>
</feature>
<dbReference type="SUPFAM" id="SSF52499">
    <property type="entry name" value="Isochorismatase-like hydrolases"/>
    <property type="match status" value="1"/>
</dbReference>
<accession>A0A1M6VPK4</accession>
<evidence type="ECO:0000313" key="2">
    <source>
        <dbReference type="EMBL" id="SHK83166.1"/>
    </source>
</evidence>
<dbReference type="PANTHER" id="PTHR14119">
    <property type="entry name" value="HYDROLASE"/>
    <property type="match status" value="1"/>
</dbReference>